<dbReference type="PANTHER" id="PTHR47332">
    <property type="entry name" value="SET DOMAIN-CONTAINING PROTEIN 5"/>
    <property type="match status" value="1"/>
</dbReference>
<name>G2QNL1_THET4</name>
<dbReference type="EMBL" id="CP003008">
    <property type="protein sequence ID" value="AEO62084.1"/>
    <property type="molecule type" value="Genomic_DNA"/>
</dbReference>
<feature type="chain" id="PRO_5003435792" description="SET domain-containing protein" evidence="1">
    <location>
        <begin position="27"/>
        <end position="257"/>
    </location>
</feature>
<dbReference type="Proteomes" id="UP000007322">
    <property type="component" value="Chromosome 7"/>
</dbReference>
<feature type="signal peptide" evidence="1">
    <location>
        <begin position="1"/>
        <end position="26"/>
    </location>
</feature>
<keyword evidence="1" id="KW-0732">Signal</keyword>
<dbReference type="InterPro" id="IPR053185">
    <property type="entry name" value="SET_domain_protein"/>
</dbReference>
<gene>
    <name evidence="2" type="ORF">MYCTH_2313032</name>
</gene>
<dbReference type="VEuPathDB" id="FungiDB:MYCTH_2313032"/>
<dbReference type="STRING" id="573729.G2QNL1"/>
<dbReference type="GeneID" id="11509958"/>
<reference evidence="2 3" key="1">
    <citation type="journal article" date="2011" name="Nat. Biotechnol.">
        <title>Comparative genomic analysis of the thermophilic biomass-degrading fungi Myceliophthora thermophila and Thielavia terrestris.</title>
        <authorList>
            <person name="Berka R.M."/>
            <person name="Grigoriev I.V."/>
            <person name="Otillar R."/>
            <person name="Salamov A."/>
            <person name="Grimwood J."/>
            <person name="Reid I."/>
            <person name="Ishmael N."/>
            <person name="John T."/>
            <person name="Darmond C."/>
            <person name="Moisan M.-C."/>
            <person name="Henrissat B."/>
            <person name="Coutinho P.M."/>
            <person name="Lombard V."/>
            <person name="Natvig D.O."/>
            <person name="Lindquist E."/>
            <person name="Schmutz J."/>
            <person name="Lucas S."/>
            <person name="Harris P."/>
            <person name="Powlowski J."/>
            <person name="Bellemare A."/>
            <person name="Taylor D."/>
            <person name="Butler G."/>
            <person name="de Vries R.P."/>
            <person name="Allijn I.E."/>
            <person name="van den Brink J."/>
            <person name="Ushinsky S."/>
            <person name="Storms R."/>
            <person name="Powell A.J."/>
            <person name="Paulsen I.T."/>
            <person name="Elbourne L.D.H."/>
            <person name="Baker S.E."/>
            <person name="Magnuson J."/>
            <person name="LaBoissiere S."/>
            <person name="Clutterbuck A.J."/>
            <person name="Martinez D."/>
            <person name="Wogulis M."/>
            <person name="de Leon A.L."/>
            <person name="Rey M.W."/>
            <person name="Tsang A."/>
        </authorList>
    </citation>
    <scope>NUCLEOTIDE SEQUENCE [LARGE SCALE GENOMIC DNA]</scope>
    <source>
        <strain evidence="3">ATCC 42464 / BCRC 31852 / DSM 1799</strain>
    </source>
</reference>
<dbReference type="AlphaFoldDB" id="G2QNL1"/>
<sequence>MAPLFCYSVKTSAALCAALLVRAAEATDGATRRPAELAQQPMFGTHCLPGPFQLDAYPTCVTAADEGDRPWAPWTSRPYCADNTSYCVFTNSHFRGPNRGVSIIDVRPSGSDNHAASALTSIAEFLSSLAASPGSRADEPPSPFEVRDIPRKGKGLVATRKIPRGHSFMVDYAAIVADAQLPRLVRRAQGLQLLKEAVERLPGADEVLGLARSSSDPDNVPVVEDVIRTNSFTVEIAGKDYMALFPRIAVSGLATCS</sequence>
<dbReference type="OMA" id="HACAPKY"/>
<accession>G2QNL1</accession>
<dbReference type="eggNOG" id="KOG2084">
    <property type="taxonomic scope" value="Eukaryota"/>
</dbReference>
<proteinExistence type="predicted"/>
<dbReference type="PANTHER" id="PTHR47332:SF6">
    <property type="entry name" value="SET DOMAIN-CONTAINING PROTEIN"/>
    <property type="match status" value="1"/>
</dbReference>
<evidence type="ECO:0000313" key="2">
    <source>
        <dbReference type="EMBL" id="AEO62084.1"/>
    </source>
</evidence>
<evidence type="ECO:0008006" key="4">
    <source>
        <dbReference type="Google" id="ProtNLM"/>
    </source>
</evidence>
<dbReference type="RefSeq" id="XP_003667329.1">
    <property type="nucleotide sequence ID" value="XM_003667281.1"/>
</dbReference>
<protein>
    <recommendedName>
        <fullName evidence="4">SET domain-containing protein</fullName>
    </recommendedName>
</protein>
<keyword evidence="3" id="KW-1185">Reference proteome</keyword>
<evidence type="ECO:0000313" key="3">
    <source>
        <dbReference type="Proteomes" id="UP000007322"/>
    </source>
</evidence>
<dbReference type="KEGG" id="mtm:MYCTH_2313032"/>
<organism evidence="2 3">
    <name type="scientific">Thermothelomyces thermophilus (strain ATCC 42464 / BCRC 31852 / DSM 1799)</name>
    <name type="common">Sporotrichum thermophile</name>
    <dbReference type="NCBI Taxonomy" id="573729"/>
    <lineage>
        <taxon>Eukaryota</taxon>
        <taxon>Fungi</taxon>
        <taxon>Dikarya</taxon>
        <taxon>Ascomycota</taxon>
        <taxon>Pezizomycotina</taxon>
        <taxon>Sordariomycetes</taxon>
        <taxon>Sordariomycetidae</taxon>
        <taxon>Sordariales</taxon>
        <taxon>Chaetomiaceae</taxon>
        <taxon>Thermothelomyces</taxon>
    </lineage>
</organism>
<dbReference type="HOGENOM" id="CLU_1082526_0_0_1"/>
<dbReference type="OrthoDB" id="438641at2759"/>
<dbReference type="InParanoid" id="G2QNL1"/>
<evidence type="ECO:0000256" key="1">
    <source>
        <dbReference type="SAM" id="SignalP"/>
    </source>
</evidence>